<dbReference type="Proteomes" id="UP000245293">
    <property type="component" value="Unassembled WGS sequence"/>
</dbReference>
<protein>
    <recommendedName>
        <fullName evidence="2">histidine kinase</fullName>
        <ecNumber evidence="2">2.7.13.3</ecNumber>
    </recommendedName>
</protein>
<evidence type="ECO:0000313" key="7">
    <source>
        <dbReference type="Proteomes" id="UP000245293"/>
    </source>
</evidence>
<dbReference type="PANTHER" id="PTHR45569">
    <property type="entry name" value="SENSOR PROTEIN KDPD"/>
    <property type="match status" value="1"/>
</dbReference>
<dbReference type="EC" id="2.7.13.3" evidence="2"/>
<evidence type="ECO:0000256" key="2">
    <source>
        <dbReference type="ARBA" id="ARBA00012438"/>
    </source>
</evidence>
<evidence type="ECO:0000259" key="5">
    <source>
        <dbReference type="PROSITE" id="PS50109"/>
    </source>
</evidence>
<gene>
    <name evidence="6" type="ORF">DFK10_15840</name>
</gene>
<evidence type="ECO:0000256" key="3">
    <source>
        <dbReference type="SAM" id="Coils"/>
    </source>
</evidence>
<comment type="catalytic activity">
    <reaction evidence="1">
        <text>ATP + protein L-histidine = ADP + protein N-phospho-L-histidine.</text>
        <dbReference type="EC" id="2.7.13.3"/>
    </reaction>
</comment>
<accession>A0A2V1P2M3</accession>
<dbReference type="OrthoDB" id="9809766at2"/>
<feature type="transmembrane region" description="Helical" evidence="4">
    <location>
        <begin position="153"/>
        <end position="171"/>
    </location>
</feature>
<feature type="coiled-coil region" evidence="3">
    <location>
        <begin position="211"/>
        <end position="251"/>
    </location>
</feature>
<feature type="domain" description="Histidine kinase" evidence="5">
    <location>
        <begin position="251"/>
        <end position="457"/>
    </location>
</feature>
<organism evidence="6 7">
    <name type="scientific">Salibaculum griseiflavum</name>
    <dbReference type="NCBI Taxonomy" id="1914409"/>
    <lineage>
        <taxon>Bacteria</taxon>
        <taxon>Pseudomonadati</taxon>
        <taxon>Pseudomonadota</taxon>
        <taxon>Alphaproteobacteria</taxon>
        <taxon>Rhodobacterales</taxon>
        <taxon>Roseobacteraceae</taxon>
        <taxon>Salibaculum</taxon>
    </lineage>
</organism>
<dbReference type="EMBL" id="QETF01000029">
    <property type="protein sequence ID" value="PWG15637.1"/>
    <property type="molecule type" value="Genomic_DNA"/>
</dbReference>
<evidence type="ECO:0000256" key="1">
    <source>
        <dbReference type="ARBA" id="ARBA00000085"/>
    </source>
</evidence>
<dbReference type="PROSITE" id="PS50109">
    <property type="entry name" value="HIS_KIN"/>
    <property type="match status" value="1"/>
</dbReference>
<dbReference type="InterPro" id="IPR052023">
    <property type="entry name" value="Histidine_kinase_KdpD"/>
</dbReference>
<dbReference type="RefSeq" id="WP_109390012.1">
    <property type="nucleotide sequence ID" value="NZ_QETF01000029.1"/>
</dbReference>
<dbReference type="CDD" id="cd00075">
    <property type="entry name" value="HATPase"/>
    <property type="match status" value="1"/>
</dbReference>
<evidence type="ECO:0000256" key="4">
    <source>
        <dbReference type="SAM" id="Phobius"/>
    </source>
</evidence>
<evidence type="ECO:0000313" key="6">
    <source>
        <dbReference type="EMBL" id="PWG15637.1"/>
    </source>
</evidence>
<sequence>MTEDLYLRFAALLAAALLVPSVTFAMFAVAHRDVPFWRYASAGMFLIFAASALSAIRDVLPGLLSLTVSNMLVGAGYYLNLKSVRSIYQLTNWRRLDEASLMIYGAAVIIVNIFFNTYENRVLVVSAGILLFSTALGLSAYRSVAKDMRLGKLMLMGFSTANIIFTAARFLSATPLTDGLFLLSIWDPMFFIWSIAATFLFSLAQFINGNAIIQRENLKALQEAKRRLEHEKELSSQLAMANEEQQNLQKLLLHEFKRPLAAIQAVLHAQSSKDAVLDQSKASRLNALTAQATEYLEGISQYHDVAELFAEPNWSHLPVAQIARDITTKWGVEVSVEAELGHQEMRCDPLLVDIAISNLIENAKKFGSGTQGVSVNIGSVGGNVQIDVRDDGPGIPNAEWRKVWRKFYKLDDETPTALTGCGLGLYVVAQVAQTHEGTAYVVSEKPSVIRLELPLARIDGADG</sequence>
<dbReference type="SMART" id="SM00387">
    <property type="entry name" value="HATPase_c"/>
    <property type="match status" value="1"/>
</dbReference>
<dbReference type="GO" id="GO:0000155">
    <property type="term" value="F:phosphorelay sensor kinase activity"/>
    <property type="evidence" value="ECO:0007669"/>
    <property type="project" value="TreeGrafter"/>
</dbReference>
<feature type="transmembrane region" description="Helical" evidence="4">
    <location>
        <begin position="99"/>
        <end position="116"/>
    </location>
</feature>
<keyword evidence="7" id="KW-1185">Reference proteome</keyword>
<feature type="transmembrane region" description="Helical" evidence="4">
    <location>
        <begin position="36"/>
        <end position="56"/>
    </location>
</feature>
<reference evidence="7" key="1">
    <citation type="submission" date="2018-05" db="EMBL/GenBank/DDBJ databases">
        <authorList>
            <person name="Du Z."/>
            <person name="Wang X."/>
        </authorList>
    </citation>
    <scope>NUCLEOTIDE SEQUENCE [LARGE SCALE GENOMIC DNA]</scope>
    <source>
        <strain evidence="7">WDS4C29</strain>
    </source>
</reference>
<feature type="transmembrane region" description="Helical" evidence="4">
    <location>
        <begin position="122"/>
        <end position="141"/>
    </location>
</feature>
<keyword evidence="3" id="KW-0175">Coiled coil</keyword>
<dbReference type="Pfam" id="PF02518">
    <property type="entry name" value="HATPase_c"/>
    <property type="match status" value="1"/>
</dbReference>
<dbReference type="InterPro" id="IPR004358">
    <property type="entry name" value="Sig_transdc_His_kin-like_C"/>
</dbReference>
<proteinExistence type="predicted"/>
<keyword evidence="4" id="KW-0812">Transmembrane</keyword>
<feature type="transmembrane region" description="Helical" evidence="4">
    <location>
        <begin position="6"/>
        <end position="29"/>
    </location>
</feature>
<dbReference type="AlphaFoldDB" id="A0A2V1P2M3"/>
<feature type="transmembrane region" description="Helical" evidence="4">
    <location>
        <begin position="62"/>
        <end position="79"/>
    </location>
</feature>
<dbReference type="InterPro" id="IPR003594">
    <property type="entry name" value="HATPase_dom"/>
</dbReference>
<keyword evidence="4" id="KW-0472">Membrane</keyword>
<feature type="transmembrane region" description="Helical" evidence="4">
    <location>
        <begin position="191"/>
        <end position="213"/>
    </location>
</feature>
<dbReference type="SUPFAM" id="SSF55874">
    <property type="entry name" value="ATPase domain of HSP90 chaperone/DNA topoisomerase II/histidine kinase"/>
    <property type="match status" value="1"/>
</dbReference>
<dbReference type="GO" id="GO:0005886">
    <property type="term" value="C:plasma membrane"/>
    <property type="evidence" value="ECO:0007669"/>
    <property type="project" value="TreeGrafter"/>
</dbReference>
<dbReference type="InterPro" id="IPR036890">
    <property type="entry name" value="HATPase_C_sf"/>
</dbReference>
<comment type="caution">
    <text evidence="6">The sequence shown here is derived from an EMBL/GenBank/DDBJ whole genome shotgun (WGS) entry which is preliminary data.</text>
</comment>
<keyword evidence="4" id="KW-1133">Transmembrane helix</keyword>
<dbReference type="InterPro" id="IPR005467">
    <property type="entry name" value="His_kinase_dom"/>
</dbReference>
<dbReference type="PANTHER" id="PTHR45569:SF1">
    <property type="entry name" value="SENSOR PROTEIN KDPD"/>
    <property type="match status" value="1"/>
</dbReference>
<dbReference type="Gene3D" id="3.30.565.10">
    <property type="entry name" value="Histidine kinase-like ATPase, C-terminal domain"/>
    <property type="match status" value="1"/>
</dbReference>
<name>A0A2V1P2M3_9RHOB</name>
<dbReference type="PRINTS" id="PR00344">
    <property type="entry name" value="BCTRLSENSOR"/>
</dbReference>